<name>A0A0C9Z6H6_9AGAM</name>
<dbReference type="Proteomes" id="UP000054018">
    <property type="component" value="Unassembled WGS sequence"/>
</dbReference>
<evidence type="ECO:0000313" key="2">
    <source>
        <dbReference type="Proteomes" id="UP000054018"/>
    </source>
</evidence>
<accession>A0A0C9Z6H6</accession>
<gene>
    <name evidence="1" type="ORF">PISMIDRAFT_110269</name>
</gene>
<organism evidence="1 2">
    <name type="scientific">Pisolithus microcarpus 441</name>
    <dbReference type="NCBI Taxonomy" id="765257"/>
    <lineage>
        <taxon>Eukaryota</taxon>
        <taxon>Fungi</taxon>
        <taxon>Dikarya</taxon>
        <taxon>Basidiomycota</taxon>
        <taxon>Agaricomycotina</taxon>
        <taxon>Agaricomycetes</taxon>
        <taxon>Agaricomycetidae</taxon>
        <taxon>Boletales</taxon>
        <taxon>Sclerodermatineae</taxon>
        <taxon>Pisolithaceae</taxon>
        <taxon>Pisolithus</taxon>
    </lineage>
</organism>
<reference evidence="2" key="2">
    <citation type="submission" date="2015-01" db="EMBL/GenBank/DDBJ databases">
        <title>Evolutionary Origins and Diversification of the Mycorrhizal Mutualists.</title>
        <authorList>
            <consortium name="DOE Joint Genome Institute"/>
            <consortium name="Mycorrhizal Genomics Consortium"/>
            <person name="Kohler A."/>
            <person name="Kuo A."/>
            <person name="Nagy L.G."/>
            <person name="Floudas D."/>
            <person name="Copeland A."/>
            <person name="Barry K.W."/>
            <person name="Cichocki N."/>
            <person name="Veneault-Fourrey C."/>
            <person name="LaButti K."/>
            <person name="Lindquist E.A."/>
            <person name="Lipzen A."/>
            <person name="Lundell T."/>
            <person name="Morin E."/>
            <person name="Murat C."/>
            <person name="Riley R."/>
            <person name="Ohm R."/>
            <person name="Sun H."/>
            <person name="Tunlid A."/>
            <person name="Henrissat B."/>
            <person name="Grigoriev I.V."/>
            <person name="Hibbett D.S."/>
            <person name="Martin F."/>
        </authorList>
    </citation>
    <scope>NUCLEOTIDE SEQUENCE [LARGE SCALE GENOMIC DNA]</scope>
    <source>
        <strain evidence="2">441</strain>
    </source>
</reference>
<protein>
    <submittedName>
        <fullName evidence="1">Uncharacterized protein</fullName>
    </submittedName>
</protein>
<proteinExistence type="predicted"/>
<dbReference type="AlphaFoldDB" id="A0A0C9Z6H6"/>
<sequence>MANPVQANQLATQEVVSSSLSTCGCGCGHAYAPVTPVERIPKIQWDDKDPNIHAHTARLISWCKMYPDTRIKLFSDSHQEVVNEGWRCQQMSAQKEVYFQQPTDYISRTDAVFTHDHDPHIQQLYAQYLSVFVKPIKSCFQLLRKKYNDANKTLSSSGAGLTAIELRERPEMKRLLDKILDTFPWWEDPHGFWRTNLSYNTVCSTGDPSQDFTAEAQQYF</sequence>
<dbReference type="STRING" id="765257.A0A0C9Z6H6"/>
<feature type="non-terminal residue" evidence="1">
    <location>
        <position position="1"/>
    </location>
</feature>
<dbReference type="OrthoDB" id="3182376at2759"/>
<dbReference type="HOGENOM" id="CLU_041175_4_0_1"/>
<feature type="non-terminal residue" evidence="1">
    <location>
        <position position="220"/>
    </location>
</feature>
<keyword evidence="2" id="KW-1185">Reference proteome</keyword>
<reference evidence="1 2" key="1">
    <citation type="submission" date="2014-04" db="EMBL/GenBank/DDBJ databases">
        <authorList>
            <consortium name="DOE Joint Genome Institute"/>
            <person name="Kuo A."/>
            <person name="Kohler A."/>
            <person name="Costa M.D."/>
            <person name="Nagy L.G."/>
            <person name="Floudas D."/>
            <person name="Copeland A."/>
            <person name="Barry K.W."/>
            <person name="Cichocki N."/>
            <person name="Veneault-Fourrey C."/>
            <person name="LaButti K."/>
            <person name="Lindquist E.A."/>
            <person name="Lipzen A."/>
            <person name="Lundell T."/>
            <person name="Morin E."/>
            <person name="Murat C."/>
            <person name="Sun H."/>
            <person name="Tunlid A."/>
            <person name="Henrissat B."/>
            <person name="Grigoriev I.V."/>
            <person name="Hibbett D.S."/>
            <person name="Martin F."/>
            <person name="Nordberg H.P."/>
            <person name="Cantor M.N."/>
            <person name="Hua S.X."/>
        </authorList>
    </citation>
    <scope>NUCLEOTIDE SEQUENCE [LARGE SCALE GENOMIC DNA]</scope>
    <source>
        <strain evidence="1 2">441</strain>
    </source>
</reference>
<evidence type="ECO:0000313" key="1">
    <source>
        <dbReference type="EMBL" id="KIK17992.1"/>
    </source>
</evidence>
<dbReference type="EMBL" id="KN833814">
    <property type="protein sequence ID" value="KIK17992.1"/>
    <property type="molecule type" value="Genomic_DNA"/>
</dbReference>